<dbReference type="AlphaFoldDB" id="A0A4Y2D5T2"/>
<comment type="caution">
    <text evidence="1">The sequence shown here is derived from an EMBL/GenBank/DDBJ whole genome shotgun (WGS) entry which is preliminary data.</text>
</comment>
<organism evidence="1 2">
    <name type="scientific">Araneus ventricosus</name>
    <name type="common">Orbweaver spider</name>
    <name type="synonym">Epeira ventricosa</name>
    <dbReference type="NCBI Taxonomy" id="182803"/>
    <lineage>
        <taxon>Eukaryota</taxon>
        <taxon>Metazoa</taxon>
        <taxon>Ecdysozoa</taxon>
        <taxon>Arthropoda</taxon>
        <taxon>Chelicerata</taxon>
        <taxon>Arachnida</taxon>
        <taxon>Araneae</taxon>
        <taxon>Araneomorphae</taxon>
        <taxon>Entelegynae</taxon>
        <taxon>Araneoidea</taxon>
        <taxon>Araneidae</taxon>
        <taxon>Araneus</taxon>
    </lineage>
</organism>
<name>A0A4Y2D5T2_ARAVE</name>
<accession>A0A4Y2D5T2</accession>
<keyword evidence="2" id="KW-1185">Reference proteome</keyword>
<gene>
    <name evidence="1" type="ORF">AVEN_240609_1</name>
</gene>
<reference evidence="1 2" key="1">
    <citation type="journal article" date="2019" name="Sci. Rep.">
        <title>Orb-weaving spider Araneus ventricosus genome elucidates the spidroin gene catalogue.</title>
        <authorList>
            <person name="Kono N."/>
            <person name="Nakamura H."/>
            <person name="Ohtoshi R."/>
            <person name="Moran D.A.P."/>
            <person name="Shinohara A."/>
            <person name="Yoshida Y."/>
            <person name="Fujiwara M."/>
            <person name="Mori M."/>
            <person name="Tomita M."/>
            <person name="Arakawa K."/>
        </authorList>
    </citation>
    <scope>NUCLEOTIDE SEQUENCE [LARGE SCALE GENOMIC DNA]</scope>
</reference>
<evidence type="ECO:0000313" key="1">
    <source>
        <dbReference type="EMBL" id="GBM11457.1"/>
    </source>
</evidence>
<proteinExistence type="predicted"/>
<dbReference type="EMBL" id="BGPR01000300">
    <property type="protein sequence ID" value="GBM11457.1"/>
    <property type="molecule type" value="Genomic_DNA"/>
</dbReference>
<dbReference type="OrthoDB" id="8122238at2759"/>
<evidence type="ECO:0000313" key="2">
    <source>
        <dbReference type="Proteomes" id="UP000499080"/>
    </source>
</evidence>
<sequence length="298" mass="33997">MSKAPVPSFSEIVQRERSACRIRIIRPQKTSALVMRPKTASSHDKTKRKLVNEVTLRNLHVKIKKFKRISNGGIVVEVVSNSDIDQLIAQFAKLDSINNSFIYSKPKKRRPQFIFFGINKDVTKKQLADSFVFKNDLLKSDNPENPKFKVNFSMKSKYGANWVIMLNPIFMQLQIFSCYREFDELLHVQSKIHCGLLYLHPNERCQIAIYRLAPGASKPPLDLGSRCNSSRAEARVLVAITGHGLTPPNGDTQYCRQWARPDIIVPTREARPRLLIRRLLIHVLVVHPSGTAEGKIEQ</sequence>
<dbReference type="Proteomes" id="UP000499080">
    <property type="component" value="Unassembled WGS sequence"/>
</dbReference>
<protein>
    <submittedName>
        <fullName evidence="1">Uncharacterized protein</fullName>
    </submittedName>
</protein>